<dbReference type="eggNOG" id="ENOG502S535">
    <property type="taxonomic scope" value="Eukaryota"/>
</dbReference>
<dbReference type="KEGG" id="mbe:MBM_00855"/>
<proteinExistence type="predicted"/>
<evidence type="ECO:0000256" key="1">
    <source>
        <dbReference type="SAM" id="MobiDB-lite"/>
    </source>
</evidence>
<dbReference type="OrthoDB" id="5394411at2759"/>
<accession>K1X9R7</accession>
<feature type="region of interest" description="Disordered" evidence="1">
    <location>
        <begin position="270"/>
        <end position="291"/>
    </location>
</feature>
<dbReference type="STRING" id="1072389.K1X9R7"/>
<dbReference type="SUPFAM" id="SSF50475">
    <property type="entry name" value="FMN-binding split barrel"/>
    <property type="match status" value="1"/>
</dbReference>
<dbReference type="OMA" id="DCPTFTT"/>
<dbReference type="AlphaFoldDB" id="K1X9R7"/>
<keyword evidence="4" id="KW-1185">Reference proteome</keyword>
<dbReference type="InParanoid" id="K1X9R7"/>
<dbReference type="Proteomes" id="UP000006753">
    <property type="component" value="Unassembled WGS sequence"/>
</dbReference>
<dbReference type="GO" id="GO:0010181">
    <property type="term" value="F:FMN binding"/>
    <property type="evidence" value="ECO:0007669"/>
    <property type="project" value="InterPro"/>
</dbReference>
<dbReference type="Pfam" id="PF12766">
    <property type="entry name" value="Pyridox_oxase_2"/>
    <property type="match status" value="1"/>
</dbReference>
<protein>
    <submittedName>
        <fullName evidence="3">Zn 2cys6 transcription factor</fullName>
    </submittedName>
</protein>
<evidence type="ECO:0000313" key="4">
    <source>
        <dbReference type="Proteomes" id="UP000006753"/>
    </source>
</evidence>
<sequence>MLASPTLVSSNLGHLLKFHHLKAPVNNLHHHSSKIHLARSTKSNPPYLNKTSPPIKIASRALARLRRLTCTMSTTATTPSSTGAAPWRPLFNTHISKMDSPEFVLSSLHAAPQGAPVSHLPRARYCIYRGMWGELPENGRNVAPRNARVYESDLLTLTTDVRMEKVPEIFATGAGHGDVAQSQGSGGGGPVEAVFWVKGVMAQWRIRGDAFVVARDIEGGGEESSGVRTVKSAVGERMRVVSEEGKEAWSWNTELTAHFGNLSPGMRGSFKNPAPGTPVGSTPGEGLGMGQKVDDLEDEVARKNFRVVIIKPEVVELCDLSDPERSRRWRYTFVGPNAQSGEGAEILGEWKKEELWP</sequence>
<dbReference type="Gene3D" id="2.30.110.10">
    <property type="entry name" value="Electron Transport, Fmn-binding Protein, Chain A"/>
    <property type="match status" value="1"/>
</dbReference>
<organism evidence="3 4">
    <name type="scientific">Marssonina brunnea f. sp. multigermtubi (strain MB_m1)</name>
    <name type="common">Marssonina leaf spot fungus</name>
    <dbReference type="NCBI Taxonomy" id="1072389"/>
    <lineage>
        <taxon>Eukaryota</taxon>
        <taxon>Fungi</taxon>
        <taxon>Dikarya</taxon>
        <taxon>Ascomycota</taxon>
        <taxon>Pezizomycotina</taxon>
        <taxon>Leotiomycetes</taxon>
        <taxon>Helotiales</taxon>
        <taxon>Drepanopezizaceae</taxon>
        <taxon>Drepanopeziza</taxon>
    </lineage>
</organism>
<dbReference type="PANTHER" id="PTHR28243:SF1">
    <property type="entry name" value="PYRIDOXAMINE 5'-PHOSPHATE OXIDASE ALR4036 FAMILY FMN-BINDING DOMAIN-CONTAINING PROTEIN"/>
    <property type="match status" value="1"/>
</dbReference>
<evidence type="ECO:0000259" key="2">
    <source>
        <dbReference type="Pfam" id="PF12766"/>
    </source>
</evidence>
<reference evidence="3 4" key="1">
    <citation type="journal article" date="2012" name="BMC Genomics">
        <title>Sequencing the genome of Marssonina brunnea reveals fungus-poplar co-evolution.</title>
        <authorList>
            <person name="Zhu S."/>
            <person name="Cao Y.-Z."/>
            <person name="Jiang C."/>
            <person name="Tan B.-Y."/>
            <person name="Wang Z."/>
            <person name="Feng S."/>
            <person name="Zhang L."/>
            <person name="Su X.-H."/>
            <person name="Brejova B."/>
            <person name="Vinar T."/>
            <person name="Xu M."/>
            <person name="Wang M.-X."/>
            <person name="Zhang S.-G."/>
            <person name="Huang M.-R."/>
            <person name="Wu R."/>
            <person name="Zhou Y."/>
        </authorList>
    </citation>
    <scope>NUCLEOTIDE SEQUENCE [LARGE SCALE GENOMIC DNA]</scope>
    <source>
        <strain evidence="3 4">MB_m1</strain>
    </source>
</reference>
<dbReference type="InterPro" id="IPR012349">
    <property type="entry name" value="Split_barrel_FMN-bd"/>
</dbReference>
<dbReference type="InterPro" id="IPR024624">
    <property type="entry name" value="Pyridox_Oxase_Alr4036_FMN-bd"/>
</dbReference>
<evidence type="ECO:0000313" key="3">
    <source>
        <dbReference type="EMBL" id="EKD21742.1"/>
    </source>
</evidence>
<name>K1X9R7_MARBU</name>
<feature type="domain" description="Pyridoxamine 5'-phosphate oxidase Alr4036 family FMN-binding" evidence="2">
    <location>
        <begin position="85"/>
        <end position="213"/>
    </location>
</feature>
<dbReference type="GeneID" id="18756790"/>
<gene>
    <name evidence="3" type="ORF">MBM_00855</name>
</gene>
<dbReference type="EMBL" id="JH921428">
    <property type="protein sequence ID" value="EKD21742.1"/>
    <property type="molecule type" value="Genomic_DNA"/>
</dbReference>
<dbReference type="HOGENOM" id="CLU_061619_0_0_1"/>
<dbReference type="PANTHER" id="PTHR28243">
    <property type="entry name" value="AGL049CP"/>
    <property type="match status" value="1"/>
</dbReference>